<dbReference type="EMBL" id="QPJM01000013">
    <property type="protein sequence ID" value="RCW80587.1"/>
    <property type="molecule type" value="Genomic_DNA"/>
</dbReference>
<sequence>MARDSRSVISKNAQKAGLYPVFTGFFAKLAMKFKITLGRGSQTAPSDSQSVGFN</sequence>
<reference evidence="1 2" key="1">
    <citation type="submission" date="2018-07" db="EMBL/GenBank/DDBJ databases">
        <title>Genomic Encyclopedia of Type Strains, Phase III (KMG-III): the genomes of soil and plant-associated and newly described type strains.</title>
        <authorList>
            <person name="Whitman W."/>
        </authorList>
    </citation>
    <scope>NUCLEOTIDE SEQUENCE [LARGE SCALE GENOMIC DNA]</scope>
    <source>
        <strain evidence="1 2">31-25a</strain>
    </source>
</reference>
<dbReference type="AlphaFoldDB" id="A0A368YNW8"/>
<proteinExistence type="predicted"/>
<gene>
    <name evidence="1" type="ORF">C7476_11359</name>
</gene>
<name>A0A368YNW8_9HYPH</name>
<evidence type="ECO:0000313" key="1">
    <source>
        <dbReference type="EMBL" id="RCW80587.1"/>
    </source>
</evidence>
<dbReference type="Proteomes" id="UP000253324">
    <property type="component" value="Unassembled WGS sequence"/>
</dbReference>
<protein>
    <submittedName>
        <fullName evidence="1">Uncharacterized protein</fullName>
    </submittedName>
</protein>
<organism evidence="1 2">
    <name type="scientific">Phyllobacterium bourgognense</name>
    <dbReference type="NCBI Taxonomy" id="314236"/>
    <lineage>
        <taxon>Bacteria</taxon>
        <taxon>Pseudomonadati</taxon>
        <taxon>Pseudomonadota</taxon>
        <taxon>Alphaproteobacteria</taxon>
        <taxon>Hyphomicrobiales</taxon>
        <taxon>Phyllobacteriaceae</taxon>
        <taxon>Phyllobacterium</taxon>
    </lineage>
</organism>
<comment type="caution">
    <text evidence="1">The sequence shown here is derived from an EMBL/GenBank/DDBJ whole genome shotgun (WGS) entry which is preliminary data.</text>
</comment>
<keyword evidence="2" id="KW-1185">Reference proteome</keyword>
<accession>A0A368YNW8</accession>
<evidence type="ECO:0000313" key="2">
    <source>
        <dbReference type="Proteomes" id="UP000253324"/>
    </source>
</evidence>